<name>A0ABP1D3I2_9APHY</name>
<accession>A0ABP1D3I2</accession>
<evidence type="ECO:0000313" key="1">
    <source>
        <dbReference type="EMBL" id="CAL1701274.1"/>
    </source>
</evidence>
<keyword evidence="2" id="KW-1185">Reference proteome</keyword>
<dbReference type="Proteomes" id="UP001497453">
    <property type="component" value="Chromosome 2"/>
</dbReference>
<dbReference type="EMBL" id="OZ037945">
    <property type="protein sequence ID" value="CAL1701274.1"/>
    <property type="molecule type" value="Genomic_DNA"/>
</dbReference>
<sequence length="138" mass="15200">MLHVRAMAQHYMRLELQFEPRDDRPIGLQMHIDDSWLAMFTGNQDTKYSRSTGFLPRSSCCDQQNPYIDCGVKSISGLPSGGDGGSKSTQSPPSEQVLFCAIALPKDTTSVIQGLGAILTIARRSRVAWSAIKERQVA</sequence>
<evidence type="ECO:0000313" key="2">
    <source>
        <dbReference type="Proteomes" id="UP001497453"/>
    </source>
</evidence>
<organism evidence="1 2">
    <name type="scientific">Somion occarium</name>
    <dbReference type="NCBI Taxonomy" id="3059160"/>
    <lineage>
        <taxon>Eukaryota</taxon>
        <taxon>Fungi</taxon>
        <taxon>Dikarya</taxon>
        <taxon>Basidiomycota</taxon>
        <taxon>Agaricomycotina</taxon>
        <taxon>Agaricomycetes</taxon>
        <taxon>Polyporales</taxon>
        <taxon>Cerrenaceae</taxon>
        <taxon>Somion</taxon>
    </lineage>
</organism>
<protein>
    <submittedName>
        <fullName evidence="1">Uncharacterized protein</fullName>
    </submittedName>
</protein>
<reference evidence="2" key="1">
    <citation type="submission" date="2024-04" db="EMBL/GenBank/DDBJ databases">
        <authorList>
            <person name="Shaw F."/>
            <person name="Minotto A."/>
        </authorList>
    </citation>
    <scope>NUCLEOTIDE SEQUENCE [LARGE SCALE GENOMIC DNA]</scope>
</reference>
<gene>
    <name evidence="1" type="ORF">GFSPODELE1_LOCUS3509</name>
</gene>
<proteinExistence type="predicted"/>